<comment type="similarity">
    <text evidence="2">Belongs to the SusD family.</text>
</comment>
<reference evidence="8 9" key="1">
    <citation type="submission" date="2008-10" db="EMBL/GenBank/DDBJ databases">
        <title>Draft genome sequence of Parabacteroides johnsonii (DSM 18315).</title>
        <authorList>
            <person name="Sudarsanam P."/>
            <person name="Ley R."/>
            <person name="Guruge J."/>
            <person name="Turnbaugh P.J."/>
            <person name="Mahowald M."/>
            <person name="Liep D."/>
            <person name="Gordon J."/>
        </authorList>
    </citation>
    <scope>NUCLEOTIDE SEQUENCE [LARGE SCALE GENOMIC DNA]</scope>
    <source>
        <strain evidence="8 9">DSM 18315</strain>
    </source>
</reference>
<keyword evidence="5" id="KW-0998">Cell outer membrane</keyword>
<dbReference type="Proteomes" id="UP000005510">
    <property type="component" value="Unassembled WGS sequence"/>
</dbReference>
<dbReference type="Gene3D" id="1.25.40.390">
    <property type="match status" value="1"/>
</dbReference>
<evidence type="ECO:0000256" key="2">
    <source>
        <dbReference type="ARBA" id="ARBA00006275"/>
    </source>
</evidence>
<dbReference type="SUPFAM" id="SSF48452">
    <property type="entry name" value="TPR-like"/>
    <property type="match status" value="1"/>
</dbReference>
<comment type="subcellular location">
    <subcellularLocation>
        <location evidence="1">Cell outer membrane</location>
    </subcellularLocation>
</comment>
<dbReference type="EMBL" id="ABYH01000370">
    <property type="protein sequence ID" value="EEC95122.1"/>
    <property type="molecule type" value="Genomic_DNA"/>
</dbReference>
<sequence length="366" mass="41523">MHDLHSVEAKIDMNNTEGIMYVVAHPTTTPLDKDNRIYTMRNAVPYWAKGGAIKTPDGKSGTAIAPDGADKNTEIDNDTQYGRGIGTLRPTNYYQYDIWTEKEKNDLRGPFNHDSWKRMEDLRYNDPGLKKSNNSYYGQNLIRPVDLSVADSIRCWYMWPHYKVFVPDPTKTQDFQGGETPWYIYRSAEVYLMLAECYYWKGDMANEAAMLNVVRERAGAEPLNGTVGIADVLAERARELYYEENRHVELVRISYLYAKTGKACEALDGRVYKLDNISGPGGIGTNCKDTGVNFYFDWVSVKNNFFNKGVKIPNGEYRMSVHHILWPIPETAITSNTGGVINQNIGYPGAENNLEPLKVEPIDPDI</sequence>
<evidence type="ECO:0000259" key="7">
    <source>
        <dbReference type="Pfam" id="PF07980"/>
    </source>
</evidence>
<organism evidence="8 9">
    <name type="scientific">Parabacteroides johnsonii DSM 18315</name>
    <dbReference type="NCBI Taxonomy" id="537006"/>
    <lineage>
        <taxon>Bacteria</taxon>
        <taxon>Pseudomonadati</taxon>
        <taxon>Bacteroidota</taxon>
        <taxon>Bacteroidia</taxon>
        <taxon>Bacteroidales</taxon>
        <taxon>Tannerellaceae</taxon>
        <taxon>Parabacteroides</taxon>
    </lineage>
</organism>
<dbReference type="STRING" id="537006.PRABACTJOHN_03465"/>
<evidence type="ECO:0000256" key="3">
    <source>
        <dbReference type="ARBA" id="ARBA00022729"/>
    </source>
</evidence>
<proteinExistence type="inferred from homology"/>
<name>B7BEI6_9BACT</name>
<dbReference type="InterPro" id="IPR012944">
    <property type="entry name" value="SusD_RagB_dom"/>
</dbReference>
<evidence type="ECO:0000256" key="1">
    <source>
        <dbReference type="ARBA" id="ARBA00004442"/>
    </source>
</evidence>
<evidence type="ECO:0000313" key="9">
    <source>
        <dbReference type="Proteomes" id="UP000005510"/>
    </source>
</evidence>
<feature type="domain" description="RagB/SusD" evidence="7">
    <location>
        <begin position="79"/>
        <end position="347"/>
    </location>
</feature>
<gene>
    <name evidence="8" type="ORF">PRABACTJOHN_03465</name>
</gene>
<feature type="region of interest" description="Disordered" evidence="6">
    <location>
        <begin position="57"/>
        <end position="82"/>
    </location>
</feature>
<dbReference type="Pfam" id="PF07980">
    <property type="entry name" value="SusD_RagB"/>
    <property type="match status" value="1"/>
</dbReference>
<evidence type="ECO:0000256" key="4">
    <source>
        <dbReference type="ARBA" id="ARBA00023136"/>
    </source>
</evidence>
<protein>
    <submittedName>
        <fullName evidence="8">SusD family protein</fullName>
    </submittedName>
</protein>
<comment type="caution">
    <text evidence="8">The sequence shown here is derived from an EMBL/GenBank/DDBJ whole genome shotgun (WGS) entry which is preliminary data.</text>
</comment>
<keyword evidence="3" id="KW-0732">Signal</keyword>
<dbReference type="InterPro" id="IPR011990">
    <property type="entry name" value="TPR-like_helical_dom_sf"/>
</dbReference>
<keyword evidence="4" id="KW-0472">Membrane</keyword>
<dbReference type="HOGENOM" id="CLU_756155_0_0_10"/>
<dbReference type="AlphaFoldDB" id="B7BEI6"/>
<dbReference type="GO" id="GO:0009279">
    <property type="term" value="C:cell outer membrane"/>
    <property type="evidence" value="ECO:0007669"/>
    <property type="project" value="UniProtKB-SubCell"/>
</dbReference>
<accession>B7BEI6</accession>
<reference evidence="8 9" key="2">
    <citation type="submission" date="2008-10" db="EMBL/GenBank/DDBJ databases">
        <authorList>
            <person name="Fulton L."/>
            <person name="Clifton S."/>
            <person name="Fulton B."/>
            <person name="Xu J."/>
            <person name="Minx P."/>
            <person name="Pepin K.H."/>
            <person name="Johnson M."/>
            <person name="Bhonagiri V."/>
            <person name="Nash W.E."/>
            <person name="Mardis E.R."/>
            <person name="Wilson R.K."/>
        </authorList>
    </citation>
    <scope>NUCLEOTIDE SEQUENCE [LARGE SCALE GENOMIC DNA]</scope>
    <source>
        <strain evidence="8 9">DSM 18315</strain>
    </source>
</reference>
<evidence type="ECO:0000313" key="8">
    <source>
        <dbReference type="EMBL" id="EEC95122.1"/>
    </source>
</evidence>
<evidence type="ECO:0000256" key="5">
    <source>
        <dbReference type="ARBA" id="ARBA00023237"/>
    </source>
</evidence>
<evidence type="ECO:0000256" key="6">
    <source>
        <dbReference type="SAM" id="MobiDB-lite"/>
    </source>
</evidence>